<comment type="caution">
    <text evidence="1">The sequence shown here is derived from an EMBL/GenBank/DDBJ whole genome shotgun (WGS) entry which is preliminary data.</text>
</comment>
<sequence>MKHATLKRGRWYGNQRLKNQSVWGINARSVDSWSLNKLLQLRDFIKPHVKKVIRDGESTNFLYDNWHQYGVLASLLSRRSINTLQVLQTDSVVEFVRKVK</sequence>
<keyword evidence="2" id="KW-1185">Reference proteome</keyword>
<protein>
    <submittedName>
        <fullName evidence="1">Uncharacterized protein</fullName>
    </submittedName>
</protein>
<accession>A0AAV3Q127</accession>
<dbReference type="AlphaFoldDB" id="A0AAV3Q127"/>
<proteinExistence type="predicted"/>
<organism evidence="1 2">
    <name type="scientific">Lithospermum erythrorhizon</name>
    <name type="common">Purple gromwell</name>
    <name type="synonym">Lithospermum officinale var. erythrorhizon</name>
    <dbReference type="NCBI Taxonomy" id="34254"/>
    <lineage>
        <taxon>Eukaryota</taxon>
        <taxon>Viridiplantae</taxon>
        <taxon>Streptophyta</taxon>
        <taxon>Embryophyta</taxon>
        <taxon>Tracheophyta</taxon>
        <taxon>Spermatophyta</taxon>
        <taxon>Magnoliopsida</taxon>
        <taxon>eudicotyledons</taxon>
        <taxon>Gunneridae</taxon>
        <taxon>Pentapetalae</taxon>
        <taxon>asterids</taxon>
        <taxon>lamiids</taxon>
        <taxon>Boraginales</taxon>
        <taxon>Boraginaceae</taxon>
        <taxon>Boraginoideae</taxon>
        <taxon>Lithospermeae</taxon>
        <taxon>Lithospermum</taxon>
    </lineage>
</organism>
<evidence type="ECO:0000313" key="1">
    <source>
        <dbReference type="EMBL" id="GAA0155937.1"/>
    </source>
</evidence>
<dbReference type="Proteomes" id="UP001454036">
    <property type="component" value="Unassembled WGS sequence"/>
</dbReference>
<reference evidence="1 2" key="1">
    <citation type="submission" date="2024-01" db="EMBL/GenBank/DDBJ databases">
        <title>The complete chloroplast genome sequence of Lithospermum erythrorhizon: insights into the phylogenetic relationship among Boraginaceae species and the maternal lineages of purple gromwells.</title>
        <authorList>
            <person name="Okada T."/>
            <person name="Watanabe K."/>
        </authorList>
    </citation>
    <scope>NUCLEOTIDE SEQUENCE [LARGE SCALE GENOMIC DNA]</scope>
</reference>
<gene>
    <name evidence="1" type="ORF">LIER_38185</name>
</gene>
<name>A0AAV3Q127_LITER</name>
<evidence type="ECO:0000313" key="2">
    <source>
        <dbReference type="Proteomes" id="UP001454036"/>
    </source>
</evidence>
<dbReference type="EMBL" id="BAABME010019067">
    <property type="protein sequence ID" value="GAA0155937.1"/>
    <property type="molecule type" value="Genomic_DNA"/>
</dbReference>